<name>A0A9W9ZEB1_9CNID</name>
<dbReference type="GO" id="GO:0015271">
    <property type="term" value="F:outward rectifier potassium channel activity"/>
    <property type="evidence" value="ECO:0007669"/>
    <property type="project" value="TreeGrafter"/>
</dbReference>
<proteinExistence type="inferred from homology"/>
<keyword evidence="6 9" id="KW-0472">Membrane</keyword>
<accession>A0A9W9ZEB1</accession>
<gene>
    <name evidence="11" type="ORF">OS493_010796</name>
</gene>
<evidence type="ECO:0000259" key="10">
    <source>
        <dbReference type="Pfam" id="PF07885"/>
    </source>
</evidence>
<comment type="subcellular location">
    <subcellularLocation>
        <location evidence="1">Membrane</location>
        <topology evidence="1">Multi-pass membrane protein</topology>
    </subcellularLocation>
</comment>
<feature type="transmembrane region" description="Helical" evidence="9">
    <location>
        <begin position="228"/>
        <end position="246"/>
    </location>
</feature>
<feature type="transmembrane region" description="Helical" evidence="9">
    <location>
        <begin position="108"/>
        <end position="128"/>
    </location>
</feature>
<keyword evidence="2 8" id="KW-0813">Transport</keyword>
<keyword evidence="5 8" id="KW-0406">Ion transport</keyword>
<keyword evidence="7 8" id="KW-0407">Ion channel</keyword>
<evidence type="ECO:0000256" key="7">
    <source>
        <dbReference type="ARBA" id="ARBA00023303"/>
    </source>
</evidence>
<evidence type="ECO:0000256" key="2">
    <source>
        <dbReference type="ARBA" id="ARBA00022448"/>
    </source>
</evidence>
<dbReference type="Gene3D" id="1.10.287.70">
    <property type="match status" value="1"/>
</dbReference>
<feature type="transmembrane region" description="Helical" evidence="9">
    <location>
        <begin position="163"/>
        <end position="185"/>
    </location>
</feature>
<keyword evidence="12" id="KW-1185">Reference proteome</keyword>
<dbReference type="SUPFAM" id="SSF81324">
    <property type="entry name" value="Voltage-gated potassium channels"/>
    <property type="match status" value="2"/>
</dbReference>
<keyword evidence="3 8" id="KW-0812">Transmembrane</keyword>
<dbReference type="GO" id="GO:0005886">
    <property type="term" value="C:plasma membrane"/>
    <property type="evidence" value="ECO:0007669"/>
    <property type="project" value="TreeGrafter"/>
</dbReference>
<evidence type="ECO:0000256" key="3">
    <source>
        <dbReference type="ARBA" id="ARBA00022692"/>
    </source>
</evidence>
<dbReference type="PANTHER" id="PTHR11003">
    <property type="entry name" value="POTASSIUM CHANNEL, SUBFAMILY K"/>
    <property type="match status" value="1"/>
</dbReference>
<keyword evidence="4 9" id="KW-1133">Transmembrane helix</keyword>
<evidence type="ECO:0000256" key="5">
    <source>
        <dbReference type="ARBA" id="ARBA00023065"/>
    </source>
</evidence>
<dbReference type="GO" id="GO:0022841">
    <property type="term" value="F:potassium ion leak channel activity"/>
    <property type="evidence" value="ECO:0007669"/>
    <property type="project" value="TreeGrafter"/>
</dbReference>
<evidence type="ECO:0000256" key="9">
    <source>
        <dbReference type="SAM" id="Phobius"/>
    </source>
</evidence>
<comment type="similarity">
    <text evidence="8">Belongs to the two pore domain potassium channel (TC 1.A.1.8) family.</text>
</comment>
<comment type="caution">
    <text evidence="11">The sequence shown here is derived from an EMBL/GenBank/DDBJ whole genome shotgun (WGS) entry which is preliminary data.</text>
</comment>
<dbReference type="GO" id="GO:0030322">
    <property type="term" value="P:stabilization of membrane potential"/>
    <property type="evidence" value="ECO:0007669"/>
    <property type="project" value="TreeGrafter"/>
</dbReference>
<dbReference type="Proteomes" id="UP001163046">
    <property type="component" value="Unassembled WGS sequence"/>
</dbReference>
<dbReference type="Pfam" id="PF07885">
    <property type="entry name" value="Ion_trans_2"/>
    <property type="match status" value="2"/>
</dbReference>
<dbReference type="OrthoDB" id="297496at2759"/>
<feature type="transmembrane region" description="Helical" evidence="9">
    <location>
        <begin position="12"/>
        <end position="29"/>
    </location>
</feature>
<evidence type="ECO:0000313" key="12">
    <source>
        <dbReference type="Proteomes" id="UP001163046"/>
    </source>
</evidence>
<evidence type="ECO:0000256" key="1">
    <source>
        <dbReference type="ARBA" id="ARBA00004141"/>
    </source>
</evidence>
<sequence length="303" mass="34072">MNSLLGKALVRFGMWQSYSFFVAWIFTFIEKRDQSAHDRMEKMLTDLRMEIDLRYNMTNNDFEIFVTKAAAAVSAGEELDWTYVNSCDFVFAAFTTVGYGHITPKTQLGQGITIIACLLGIPITMLALKSAGELLATCIKCLVVKTETVLLKRTEPKHLKNKTFLAACILMAVLHILISVSAVYLEKWSFVEGLYSWFTTFTTIGFGDYVPFVSLVRNAEQGKNSEGYLVLQAVVFIVPYVVGLSLTSCILNCLVDSVDEIRDFRDRCMNCCPSLISFTRRLLCPEGSSYDVTEEHNHVNESS</sequence>
<reference evidence="11" key="1">
    <citation type="submission" date="2023-01" db="EMBL/GenBank/DDBJ databases">
        <title>Genome assembly of the deep-sea coral Lophelia pertusa.</title>
        <authorList>
            <person name="Herrera S."/>
            <person name="Cordes E."/>
        </authorList>
    </citation>
    <scope>NUCLEOTIDE SEQUENCE</scope>
    <source>
        <strain evidence="11">USNM1676648</strain>
        <tissue evidence="11">Polyp</tissue>
    </source>
</reference>
<dbReference type="PRINTS" id="PR01333">
    <property type="entry name" value="2POREKCHANEL"/>
</dbReference>
<organism evidence="11 12">
    <name type="scientific">Desmophyllum pertusum</name>
    <dbReference type="NCBI Taxonomy" id="174260"/>
    <lineage>
        <taxon>Eukaryota</taxon>
        <taxon>Metazoa</taxon>
        <taxon>Cnidaria</taxon>
        <taxon>Anthozoa</taxon>
        <taxon>Hexacorallia</taxon>
        <taxon>Scleractinia</taxon>
        <taxon>Caryophylliina</taxon>
        <taxon>Caryophylliidae</taxon>
        <taxon>Desmophyllum</taxon>
    </lineage>
</organism>
<evidence type="ECO:0000256" key="4">
    <source>
        <dbReference type="ARBA" id="ARBA00022989"/>
    </source>
</evidence>
<feature type="domain" description="Potassium channel" evidence="10">
    <location>
        <begin position="172"/>
        <end position="256"/>
    </location>
</feature>
<dbReference type="InterPro" id="IPR003280">
    <property type="entry name" value="2pore_dom_K_chnl"/>
</dbReference>
<feature type="domain" description="Potassium channel" evidence="10">
    <location>
        <begin position="75"/>
        <end position="135"/>
    </location>
</feature>
<feature type="transmembrane region" description="Helical" evidence="9">
    <location>
        <begin position="197"/>
        <end position="216"/>
    </location>
</feature>
<dbReference type="AlphaFoldDB" id="A0A9W9ZEB1"/>
<dbReference type="InterPro" id="IPR013099">
    <property type="entry name" value="K_chnl_dom"/>
</dbReference>
<evidence type="ECO:0000256" key="8">
    <source>
        <dbReference type="RuleBase" id="RU003857"/>
    </source>
</evidence>
<dbReference type="EMBL" id="MU826354">
    <property type="protein sequence ID" value="KAJ7380087.1"/>
    <property type="molecule type" value="Genomic_DNA"/>
</dbReference>
<protein>
    <recommendedName>
        <fullName evidence="10">Potassium channel domain-containing protein</fullName>
    </recommendedName>
</protein>
<evidence type="ECO:0000256" key="6">
    <source>
        <dbReference type="ARBA" id="ARBA00023136"/>
    </source>
</evidence>
<evidence type="ECO:0000313" key="11">
    <source>
        <dbReference type="EMBL" id="KAJ7380087.1"/>
    </source>
</evidence>
<dbReference type="PANTHER" id="PTHR11003:SF345">
    <property type="entry name" value="TWIK FAMILY OF POTASSIUM CHANNELS PROTEIN 18"/>
    <property type="match status" value="1"/>
</dbReference>